<sequence>MIQLVERDLELCPFLDPLDRCPPVAPRSATLLSNPFRVLAYLDLLLQLRPWGGRRITRRPRGSLPASPTLVGYSSGSRTDEADWWMRSTSCGNTGIGRLSDCGQEWSCASAAAAAATDMAALRTWLLNRNLSRLRQVAGRIMCLEAWCQVAEIGLVEFVRTSASPITASSAGTTTSSSGAGITSTSTTGATFASTGAHTTASVPGSTSGSGGIIFGTGCAKSATGTAAIAAASRLVQTAPFGRSHDIWLSTGAGGILTEKMMLISGAASTAELDLEATGRFLRCRVGLELIIGLLTEVNLEIKFWHPDIFVKSLKMM</sequence>
<comment type="caution">
    <text evidence="1">The sequence shown here is derived from an EMBL/GenBank/DDBJ whole genome shotgun (WGS) entry which is preliminary data.</text>
</comment>
<evidence type="ECO:0000313" key="1">
    <source>
        <dbReference type="EMBL" id="VEL25495.1"/>
    </source>
</evidence>
<reference evidence="1" key="1">
    <citation type="submission" date="2018-11" db="EMBL/GenBank/DDBJ databases">
        <authorList>
            <consortium name="Pathogen Informatics"/>
        </authorList>
    </citation>
    <scope>NUCLEOTIDE SEQUENCE</scope>
</reference>
<name>A0A3S5BIH5_9PLAT</name>
<dbReference type="Proteomes" id="UP000784294">
    <property type="component" value="Unassembled WGS sequence"/>
</dbReference>
<keyword evidence="2" id="KW-1185">Reference proteome</keyword>
<dbReference type="AlphaFoldDB" id="A0A3S5BIH5"/>
<accession>A0A3S5BIH5</accession>
<proteinExistence type="predicted"/>
<protein>
    <submittedName>
        <fullName evidence="1">Uncharacterized protein</fullName>
    </submittedName>
</protein>
<gene>
    <name evidence="1" type="ORF">PXEA_LOCUS18935</name>
</gene>
<organism evidence="1 2">
    <name type="scientific">Protopolystoma xenopodis</name>
    <dbReference type="NCBI Taxonomy" id="117903"/>
    <lineage>
        <taxon>Eukaryota</taxon>
        <taxon>Metazoa</taxon>
        <taxon>Spiralia</taxon>
        <taxon>Lophotrochozoa</taxon>
        <taxon>Platyhelminthes</taxon>
        <taxon>Monogenea</taxon>
        <taxon>Polyopisthocotylea</taxon>
        <taxon>Polystomatidea</taxon>
        <taxon>Polystomatidae</taxon>
        <taxon>Protopolystoma</taxon>
    </lineage>
</organism>
<dbReference type="EMBL" id="CAAALY010074299">
    <property type="protein sequence ID" value="VEL25495.1"/>
    <property type="molecule type" value="Genomic_DNA"/>
</dbReference>
<evidence type="ECO:0000313" key="2">
    <source>
        <dbReference type="Proteomes" id="UP000784294"/>
    </source>
</evidence>